<comment type="caution">
    <text evidence="2">The sequence shown here is derived from an EMBL/GenBank/DDBJ whole genome shotgun (WGS) entry which is preliminary data.</text>
</comment>
<evidence type="ECO:0000313" key="2">
    <source>
        <dbReference type="EMBL" id="MBS4201658.1"/>
    </source>
</evidence>
<dbReference type="Proteomes" id="UP000682713">
    <property type="component" value="Unassembled WGS sequence"/>
</dbReference>
<accession>A0A942TQF3</accession>
<protein>
    <submittedName>
        <fullName evidence="2">Uncharacterized protein</fullName>
    </submittedName>
</protein>
<keyword evidence="3" id="KW-1185">Reference proteome</keyword>
<dbReference type="EMBL" id="JAGYPJ010000001">
    <property type="protein sequence ID" value="MBS4201658.1"/>
    <property type="molecule type" value="Genomic_DNA"/>
</dbReference>
<dbReference type="AlphaFoldDB" id="A0A942TQF3"/>
<proteinExistence type="predicted"/>
<feature type="transmembrane region" description="Helical" evidence="1">
    <location>
        <begin position="6"/>
        <end position="24"/>
    </location>
</feature>
<sequence length="202" mass="23689">MKNIKGISIKIVVVLLIISLFYNLKLMKSTRELKNELYLTNRTVLQGDFTSLLKTMNRSISNNKIYIGEKGIVKDYYERDLREISSTLLDLSRFRSSAYSIDASPLRDILNSYTEFLDSLHKRQEKNQNDSEQYIDLNSNDLEGITIIKETMEDLLNIINSDQGNKDRWINILQEFTNYTKSKEFEEKRLKIEELNKALTQD</sequence>
<keyword evidence="1" id="KW-1133">Transmembrane helix</keyword>
<dbReference type="RefSeq" id="WP_213112107.1">
    <property type="nucleotide sequence ID" value="NZ_JAGYPJ010000001.1"/>
</dbReference>
<gene>
    <name evidence="2" type="ORF">KHA93_18815</name>
</gene>
<reference evidence="2 3" key="1">
    <citation type="submission" date="2021-05" db="EMBL/GenBank/DDBJ databases">
        <title>Novel Bacillus species.</title>
        <authorList>
            <person name="Liu G."/>
        </authorList>
    </citation>
    <scope>NUCLEOTIDE SEQUENCE [LARGE SCALE GENOMIC DNA]</scope>
    <source>
        <strain evidence="2 3">FJAT-49732</strain>
    </source>
</reference>
<organism evidence="2 3">
    <name type="scientific">Lederbergia citrisecunda</name>
    <dbReference type="NCBI Taxonomy" id="2833583"/>
    <lineage>
        <taxon>Bacteria</taxon>
        <taxon>Bacillati</taxon>
        <taxon>Bacillota</taxon>
        <taxon>Bacilli</taxon>
        <taxon>Bacillales</taxon>
        <taxon>Bacillaceae</taxon>
        <taxon>Lederbergia</taxon>
    </lineage>
</organism>
<evidence type="ECO:0000313" key="3">
    <source>
        <dbReference type="Proteomes" id="UP000682713"/>
    </source>
</evidence>
<name>A0A942TQF3_9BACI</name>
<keyword evidence="1" id="KW-0472">Membrane</keyword>
<evidence type="ECO:0000256" key="1">
    <source>
        <dbReference type="SAM" id="Phobius"/>
    </source>
</evidence>
<keyword evidence="1" id="KW-0812">Transmembrane</keyword>